<dbReference type="InterPro" id="IPR021212">
    <property type="entry name" value="DUF2760"/>
</dbReference>
<dbReference type="OrthoDB" id="21395at2"/>
<gene>
    <name evidence="3" type="ORF">BegalDRAFT_2766</name>
</gene>
<dbReference type="Proteomes" id="UP000005744">
    <property type="component" value="Unassembled WGS sequence"/>
</dbReference>
<accession>I3CJ08</accession>
<evidence type="ECO:0000313" key="4">
    <source>
        <dbReference type="Proteomes" id="UP000005744"/>
    </source>
</evidence>
<feature type="region of interest" description="Disordered" evidence="1">
    <location>
        <begin position="33"/>
        <end position="56"/>
    </location>
</feature>
<evidence type="ECO:0000313" key="3">
    <source>
        <dbReference type="EMBL" id="EIJ43601.1"/>
    </source>
</evidence>
<dbReference type="Pfam" id="PF10816">
    <property type="entry name" value="DUF2760"/>
    <property type="match status" value="1"/>
</dbReference>
<dbReference type="RefSeq" id="WP_002690912.1">
    <property type="nucleotide sequence ID" value="NZ_JH600070.1"/>
</dbReference>
<evidence type="ECO:0000259" key="2">
    <source>
        <dbReference type="Pfam" id="PF10816"/>
    </source>
</evidence>
<protein>
    <recommendedName>
        <fullName evidence="2">DUF2760 domain-containing protein</fullName>
    </recommendedName>
</protein>
<proteinExistence type="predicted"/>
<sequence length="184" mass="20275">MASFINRLSLAIKLFLRTLTDDVFAQQIQQLTTPTTNPSDLPNNAPTNTQTPAHSLKEASPDAALQLLGLLQSEARFIDFIEEDIASYTDADIGAAARVIHEGSRKTLRKHFTIQTIRTESEESRLTLPAGFDSQRVRLVGNVVGSPPFNGKLIHRGWEVTAINLPKIIEGHDLKIIVPAEVEL</sequence>
<keyword evidence="4" id="KW-1185">Reference proteome</keyword>
<dbReference type="AlphaFoldDB" id="I3CJ08"/>
<reference evidence="3 4" key="1">
    <citation type="submission" date="2011-11" db="EMBL/GenBank/DDBJ databases">
        <title>Improved High-Quality Draft sequence of Beggiatoa alba B18lD.</title>
        <authorList>
            <consortium name="US DOE Joint Genome Institute"/>
            <person name="Lucas S."/>
            <person name="Han J."/>
            <person name="Lapidus A."/>
            <person name="Cheng J.-F."/>
            <person name="Goodwin L."/>
            <person name="Pitluck S."/>
            <person name="Peters L."/>
            <person name="Mikhailova N."/>
            <person name="Held B."/>
            <person name="Detter J.C."/>
            <person name="Han C."/>
            <person name="Tapia R."/>
            <person name="Land M."/>
            <person name="Hauser L."/>
            <person name="Kyrpides N."/>
            <person name="Ivanova N."/>
            <person name="Pagani I."/>
            <person name="Samuel K."/>
            <person name="Teske A."/>
            <person name="Mueller J."/>
            <person name="Woyke T."/>
        </authorList>
    </citation>
    <scope>NUCLEOTIDE SEQUENCE [LARGE SCALE GENOMIC DNA]</scope>
    <source>
        <strain evidence="3 4">B18LD</strain>
    </source>
</reference>
<feature type="domain" description="DUF2760" evidence="2">
    <location>
        <begin position="61"/>
        <end position="183"/>
    </location>
</feature>
<feature type="compositionally biased region" description="Polar residues" evidence="1">
    <location>
        <begin position="33"/>
        <end position="53"/>
    </location>
</feature>
<dbReference type="EMBL" id="JH600070">
    <property type="protein sequence ID" value="EIJ43601.1"/>
    <property type="molecule type" value="Genomic_DNA"/>
</dbReference>
<organism evidence="3 4">
    <name type="scientific">Beggiatoa alba B18LD</name>
    <dbReference type="NCBI Taxonomy" id="395493"/>
    <lineage>
        <taxon>Bacteria</taxon>
        <taxon>Pseudomonadati</taxon>
        <taxon>Pseudomonadota</taxon>
        <taxon>Gammaproteobacteria</taxon>
        <taxon>Thiotrichales</taxon>
        <taxon>Thiotrichaceae</taxon>
        <taxon>Beggiatoa</taxon>
    </lineage>
</organism>
<name>I3CJ08_9GAMM</name>
<dbReference type="STRING" id="395493.BegalDRAFT_2766"/>
<evidence type="ECO:0000256" key="1">
    <source>
        <dbReference type="SAM" id="MobiDB-lite"/>
    </source>
</evidence>
<dbReference type="HOGENOM" id="CLU_074059_1_0_6"/>
<dbReference type="eggNOG" id="ENOG5032SHU">
    <property type="taxonomic scope" value="Bacteria"/>
</dbReference>